<feature type="domain" description="DUF5106" evidence="1">
    <location>
        <begin position="27"/>
        <end position="156"/>
    </location>
</feature>
<evidence type="ECO:0000259" key="1">
    <source>
        <dbReference type="Pfam" id="PF17127"/>
    </source>
</evidence>
<comment type="caution">
    <text evidence="2">The sequence shown here is derived from an EMBL/GenBank/DDBJ whole genome shotgun (WGS) entry which is preliminary data.</text>
</comment>
<evidence type="ECO:0000313" key="3">
    <source>
        <dbReference type="Proteomes" id="UP000823598"/>
    </source>
</evidence>
<dbReference type="EMBL" id="JADIMC010000058">
    <property type="protein sequence ID" value="MBO8476326.1"/>
    <property type="molecule type" value="Genomic_DNA"/>
</dbReference>
<sequence length="294" mass="33001">MRRVFISIAYVVAMALPFVGYGAEPLFEYPQIPDQLTKVNLRSNFMINSMWDDCKLDKETITNIESFRETFTDYISFFPLADVDEVDKSVKKFVDKVAKNEGNLNTVAGFIDTEIYNPMSQFCSDDMYLIFARHLLDNKKVDGNLKNKIEENVTKINNSRINSVFGDINLQKNGVDAGSLHSLQSQYTVLIFNVDGDFDTSIYKLRLSTDVATNNLIKSGAVNVVSVYSDRSQDRDGDADSWLTATVPGMGRLYDMRILPCVYMLGADKKIIVKCPDIDQVLSLMAQLGNALGV</sequence>
<protein>
    <submittedName>
        <fullName evidence="2">DUF5106 domain-containing protein</fullName>
    </submittedName>
</protein>
<accession>A0A9D9NJZ7</accession>
<dbReference type="InterPro" id="IPR033395">
    <property type="entry name" value="DUF5106"/>
</dbReference>
<dbReference type="AlphaFoldDB" id="A0A9D9NJZ7"/>
<gene>
    <name evidence="2" type="ORF">IAB88_04970</name>
</gene>
<reference evidence="2" key="1">
    <citation type="submission" date="2020-10" db="EMBL/GenBank/DDBJ databases">
        <authorList>
            <person name="Gilroy R."/>
        </authorList>
    </citation>
    <scope>NUCLEOTIDE SEQUENCE</scope>
    <source>
        <strain evidence="2">6919</strain>
    </source>
</reference>
<proteinExistence type="predicted"/>
<dbReference type="Proteomes" id="UP000823598">
    <property type="component" value="Unassembled WGS sequence"/>
</dbReference>
<name>A0A9D9NJZ7_9BACT</name>
<evidence type="ECO:0000313" key="2">
    <source>
        <dbReference type="EMBL" id="MBO8476326.1"/>
    </source>
</evidence>
<reference evidence="2" key="2">
    <citation type="journal article" date="2021" name="PeerJ">
        <title>Extensive microbial diversity within the chicken gut microbiome revealed by metagenomics and culture.</title>
        <authorList>
            <person name="Gilroy R."/>
            <person name="Ravi A."/>
            <person name="Getino M."/>
            <person name="Pursley I."/>
            <person name="Horton D.L."/>
            <person name="Alikhan N.F."/>
            <person name="Baker D."/>
            <person name="Gharbi K."/>
            <person name="Hall N."/>
            <person name="Watson M."/>
            <person name="Adriaenssens E.M."/>
            <person name="Foster-Nyarko E."/>
            <person name="Jarju S."/>
            <person name="Secka A."/>
            <person name="Antonio M."/>
            <person name="Oren A."/>
            <person name="Chaudhuri R.R."/>
            <person name="La Ragione R."/>
            <person name="Hildebrand F."/>
            <person name="Pallen M.J."/>
        </authorList>
    </citation>
    <scope>NUCLEOTIDE SEQUENCE</scope>
    <source>
        <strain evidence="2">6919</strain>
    </source>
</reference>
<dbReference type="Pfam" id="PF17127">
    <property type="entry name" value="DUF5106"/>
    <property type="match status" value="1"/>
</dbReference>
<organism evidence="2 3">
    <name type="scientific">Candidatus Limisoma faecipullorum</name>
    <dbReference type="NCBI Taxonomy" id="2840854"/>
    <lineage>
        <taxon>Bacteria</taxon>
        <taxon>Pseudomonadati</taxon>
        <taxon>Bacteroidota</taxon>
        <taxon>Bacteroidia</taxon>
        <taxon>Bacteroidales</taxon>
        <taxon>Candidatus Limisoma</taxon>
    </lineage>
</organism>